<evidence type="ECO:0000259" key="13">
    <source>
        <dbReference type="PROSITE" id="PS51217"/>
    </source>
</evidence>
<keyword evidence="2 11" id="KW-0547">Nucleotide-binding</keyword>
<evidence type="ECO:0000256" key="6">
    <source>
        <dbReference type="ARBA" id="ARBA00023125"/>
    </source>
</evidence>
<keyword evidence="15" id="KW-1185">Reference proteome</keyword>
<comment type="catalytic activity">
    <reaction evidence="10">
        <text>ATP + H2O = ADP + phosphate + H(+)</text>
        <dbReference type="Rhea" id="RHEA:13065"/>
        <dbReference type="ChEBI" id="CHEBI:15377"/>
        <dbReference type="ChEBI" id="CHEBI:15378"/>
        <dbReference type="ChEBI" id="CHEBI:30616"/>
        <dbReference type="ChEBI" id="CHEBI:43474"/>
        <dbReference type="ChEBI" id="CHEBI:456216"/>
        <dbReference type="EC" id="5.6.2.4"/>
    </reaction>
</comment>
<dbReference type="CDD" id="cd17932">
    <property type="entry name" value="DEXQc_UvrD"/>
    <property type="match status" value="1"/>
</dbReference>
<dbReference type="Pfam" id="PF13361">
    <property type="entry name" value="UvrD_C"/>
    <property type="match status" value="1"/>
</dbReference>
<dbReference type="STRING" id="1548.CSCA_2449"/>
<dbReference type="GO" id="GO:0016887">
    <property type="term" value="F:ATP hydrolysis activity"/>
    <property type="evidence" value="ECO:0007669"/>
    <property type="project" value="RHEA"/>
</dbReference>
<gene>
    <name evidence="14" type="ORF">CSCA_2449</name>
</gene>
<comment type="similarity">
    <text evidence="1">Belongs to the helicase family. UvrD subfamily.</text>
</comment>
<evidence type="ECO:0000313" key="14">
    <source>
        <dbReference type="EMBL" id="AKA69574.1"/>
    </source>
</evidence>
<proteinExistence type="inferred from homology"/>
<dbReference type="InterPro" id="IPR000212">
    <property type="entry name" value="DNA_helicase_UvrD/REP"/>
</dbReference>
<evidence type="ECO:0000256" key="8">
    <source>
        <dbReference type="ARBA" id="ARBA00034617"/>
    </source>
</evidence>
<evidence type="ECO:0000256" key="11">
    <source>
        <dbReference type="PROSITE-ProRule" id="PRU00560"/>
    </source>
</evidence>
<organism evidence="14 15">
    <name type="scientific">Clostridium scatologenes</name>
    <dbReference type="NCBI Taxonomy" id="1548"/>
    <lineage>
        <taxon>Bacteria</taxon>
        <taxon>Bacillati</taxon>
        <taxon>Bacillota</taxon>
        <taxon>Clostridia</taxon>
        <taxon>Eubacteriales</taxon>
        <taxon>Clostridiaceae</taxon>
        <taxon>Clostridium</taxon>
    </lineage>
</organism>
<dbReference type="GO" id="GO:0003677">
    <property type="term" value="F:DNA binding"/>
    <property type="evidence" value="ECO:0007669"/>
    <property type="project" value="UniProtKB-KW"/>
</dbReference>
<dbReference type="GO" id="GO:0005829">
    <property type="term" value="C:cytosol"/>
    <property type="evidence" value="ECO:0007669"/>
    <property type="project" value="TreeGrafter"/>
</dbReference>
<accession>A0A0E3JZ94</accession>
<dbReference type="GO" id="GO:0033202">
    <property type="term" value="C:DNA helicase complex"/>
    <property type="evidence" value="ECO:0007669"/>
    <property type="project" value="TreeGrafter"/>
</dbReference>
<evidence type="ECO:0000259" key="12">
    <source>
        <dbReference type="PROSITE" id="PS51198"/>
    </source>
</evidence>
<dbReference type="Gene3D" id="3.40.50.300">
    <property type="entry name" value="P-loop containing nucleotide triphosphate hydrolases"/>
    <property type="match status" value="3"/>
</dbReference>
<comment type="catalytic activity">
    <reaction evidence="8">
        <text>Couples ATP hydrolysis with the unwinding of duplex DNA by translocating in the 3'-5' direction.</text>
        <dbReference type="EC" id="5.6.2.4"/>
    </reaction>
</comment>
<dbReference type="AlphaFoldDB" id="A0A0E3JZ94"/>
<protein>
    <recommendedName>
        <fullName evidence="9">DNA 3'-5' helicase</fullName>
        <ecNumber evidence="9">5.6.2.4</ecNumber>
    </recommendedName>
</protein>
<feature type="domain" description="UvrD-like helicase ATP-binding" evidence="12">
    <location>
        <begin position="23"/>
        <end position="337"/>
    </location>
</feature>
<evidence type="ECO:0000256" key="4">
    <source>
        <dbReference type="ARBA" id="ARBA00022806"/>
    </source>
</evidence>
<dbReference type="InterPro" id="IPR027417">
    <property type="entry name" value="P-loop_NTPase"/>
</dbReference>
<dbReference type="SUPFAM" id="SSF52540">
    <property type="entry name" value="P-loop containing nucleoside triphosphate hydrolases"/>
    <property type="match status" value="1"/>
</dbReference>
<name>A0A0E3JZ94_CLOSL</name>
<feature type="binding site" evidence="11">
    <location>
        <begin position="44"/>
        <end position="51"/>
    </location>
    <ligand>
        <name>ATP</name>
        <dbReference type="ChEBI" id="CHEBI:30616"/>
    </ligand>
</feature>
<dbReference type="HOGENOM" id="CLU_004585_6_1_9"/>
<keyword evidence="6" id="KW-0238">DNA-binding</keyword>
<dbReference type="EMBL" id="CP009933">
    <property type="protein sequence ID" value="AKA69574.1"/>
    <property type="molecule type" value="Genomic_DNA"/>
</dbReference>
<evidence type="ECO:0000256" key="7">
    <source>
        <dbReference type="ARBA" id="ARBA00023235"/>
    </source>
</evidence>
<dbReference type="GO" id="GO:0000725">
    <property type="term" value="P:recombinational repair"/>
    <property type="evidence" value="ECO:0007669"/>
    <property type="project" value="TreeGrafter"/>
</dbReference>
<dbReference type="GO" id="GO:0043138">
    <property type="term" value="F:3'-5' DNA helicase activity"/>
    <property type="evidence" value="ECO:0007669"/>
    <property type="project" value="UniProtKB-EC"/>
</dbReference>
<dbReference type="EC" id="5.6.2.4" evidence="9"/>
<evidence type="ECO:0000313" key="15">
    <source>
        <dbReference type="Proteomes" id="UP000033115"/>
    </source>
</evidence>
<dbReference type="KEGG" id="csq:CSCA_2449"/>
<keyword evidence="7" id="KW-0413">Isomerase</keyword>
<evidence type="ECO:0000256" key="5">
    <source>
        <dbReference type="ARBA" id="ARBA00022840"/>
    </source>
</evidence>
<keyword evidence="3 11" id="KW-0378">Hydrolase</keyword>
<keyword evidence="5 11" id="KW-0067">ATP-binding</keyword>
<evidence type="ECO:0000256" key="3">
    <source>
        <dbReference type="ARBA" id="ARBA00022801"/>
    </source>
</evidence>
<dbReference type="InterPro" id="IPR013986">
    <property type="entry name" value="DExx_box_DNA_helicase_dom_sf"/>
</dbReference>
<reference evidence="14 15" key="1">
    <citation type="journal article" date="2015" name="J. Biotechnol.">
        <title>Complete genome sequence of a malodorant-producing acetogen, Clostridium scatologenes ATCC 25775(T).</title>
        <authorList>
            <person name="Zhu Z."/>
            <person name="Guo T."/>
            <person name="Zheng H."/>
            <person name="Song T."/>
            <person name="Ouyang P."/>
            <person name="Xie J."/>
        </authorList>
    </citation>
    <scope>NUCLEOTIDE SEQUENCE [LARGE SCALE GENOMIC DNA]</scope>
    <source>
        <strain evidence="14 15">ATCC 25775</strain>
    </source>
</reference>
<dbReference type="GO" id="GO:0005524">
    <property type="term" value="F:ATP binding"/>
    <property type="evidence" value="ECO:0007669"/>
    <property type="project" value="UniProtKB-UniRule"/>
</dbReference>
<dbReference type="PANTHER" id="PTHR11070:SF2">
    <property type="entry name" value="ATP-DEPENDENT DNA HELICASE SRS2"/>
    <property type="match status" value="1"/>
</dbReference>
<evidence type="ECO:0000256" key="1">
    <source>
        <dbReference type="ARBA" id="ARBA00009922"/>
    </source>
</evidence>
<evidence type="ECO:0000256" key="9">
    <source>
        <dbReference type="ARBA" id="ARBA00034808"/>
    </source>
</evidence>
<dbReference type="PROSITE" id="PS51198">
    <property type="entry name" value="UVRD_HELICASE_ATP_BIND"/>
    <property type="match status" value="1"/>
</dbReference>
<dbReference type="Gene3D" id="1.10.486.10">
    <property type="entry name" value="PCRA, domain 4"/>
    <property type="match status" value="1"/>
</dbReference>
<keyword evidence="4 11" id="KW-0347">Helicase</keyword>
<dbReference type="Gene3D" id="1.10.10.160">
    <property type="match status" value="1"/>
</dbReference>
<dbReference type="InterPro" id="IPR014016">
    <property type="entry name" value="UvrD-like_ATP-bd"/>
</dbReference>
<evidence type="ECO:0000256" key="10">
    <source>
        <dbReference type="ARBA" id="ARBA00048988"/>
    </source>
</evidence>
<sequence length="736" mass="86174">MIEETLKKEFCYLRDRIIEKRYRYLDLMQREAVLSNENNYVVIACPGAGKTQVIINRIDYLCTFGPIYKTDYIPCSLKAENLELMREYLNDYSSEKNSIIINRIIHSINDMKVNPNNMVVITFTKAAAVNMKKRYINMTGSKITPFFGTFHGLFYKILIRYMGRINIIDSSKTYRIINEVLISFIDSVGDEKVKEVINNISLFKNSKQELEYFKPSIDKDIFIKCFRVYEEYKEENQLMDFDDLQLNAQKVFLENTQLLKAYKKLFKYLLVDEFQDCDGLQIELLQMLGGNGSIFAVGDEDQCIYGFRGSRPDCMVNFNEYFKNGKKIFLQTNYRSNENIVDISKKIILGNKNRNSKIIEANKKTKGIINFFNLSDEKQQALNICKIIKNMCEDNSYSLEDFAVLYRTNLENRSIVDLMLKKEIPFKILDKQYNFFEHFVCKDLIAYLKLSLDITDKESFSRVINKPFRYVSKVHIEKVKKNIYKESCFKILTEIEDLPIFQIKNLERLENDILKLNKMSLRDALNFITKDLGYYDYINDYSGRLKMDSMELKDVIEEFKSSASDYVGIIPFLAHIEDVEEKLKNKSKEDSGVILSTIHSVKGMEFKNVFIINCNEGVIPHINSIPKNVEEERRLFYVGVTRAIDNLTLYSTNMFKGKSAHMSRFIEESGIYKSIREENTEKLKSIFNMGDEITHRTFGKGKIVSYENSYVNIRFDNSIERKFDAYVLKNSDLLVK</sequence>
<dbReference type="InterPro" id="IPR014017">
    <property type="entry name" value="DNA_helicase_UvrD-like_C"/>
</dbReference>
<dbReference type="PROSITE" id="PS51217">
    <property type="entry name" value="UVRD_HELICASE_CTER"/>
    <property type="match status" value="1"/>
</dbReference>
<evidence type="ECO:0000256" key="2">
    <source>
        <dbReference type="ARBA" id="ARBA00022741"/>
    </source>
</evidence>
<dbReference type="RefSeq" id="WP_029162882.1">
    <property type="nucleotide sequence ID" value="NZ_CP009933.1"/>
</dbReference>
<dbReference type="Proteomes" id="UP000033115">
    <property type="component" value="Chromosome"/>
</dbReference>
<dbReference type="Pfam" id="PF00580">
    <property type="entry name" value="UvrD-helicase"/>
    <property type="match status" value="2"/>
</dbReference>
<dbReference type="PANTHER" id="PTHR11070">
    <property type="entry name" value="UVRD / RECB / PCRA DNA HELICASE FAMILY MEMBER"/>
    <property type="match status" value="1"/>
</dbReference>
<feature type="domain" description="UvrD-like helicase C-terminal" evidence="13">
    <location>
        <begin position="338"/>
        <end position="603"/>
    </location>
</feature>